<dbReference type="Proteomes" id="UP001165143">
    <property type="component" value="Unassembled WGS sequence"/>
</dbReference>
<comment type="caution">
    <text evidence="2">The sequence shown here is derived from an EMBL/GenBank/DDBJ whole genome shotgun (WGS) entry which is preliminary data.</text>
</comment>
<evidence type="ECO:0000256" key="1">
    <source>
        <dbReference type="SAM" id="MobiDB-lite"/>
    </source>
</evidence>
<dbReference type="AlphaFoldDB" id="A0A9W6USG5"/>
<sequence>MRDAARLQRERQVESALADFYEQTGRVEHLRATAQSRAEKVLAEAEAAALEPERLAREAVAALAGLGEPRDQIAELTGLPLADVRGILSEVAGAGRSRGDGRGAGLVAASVPESEGEVAGSGGVRADAAL</sequence>
<gene>
    <name evidence="2" type="ORF">Kpho01_65840</name>
</gene>
<name>A0A9W6USG5_9ACTN</name>
<feature type="region of interest" description="Disordered" evidence="1">
    <location>
        <begin position="94"/>
        <end position="130"/>
    </location>
</feature>
<evidence type="ECO:0000313" key="2">
    <source>
        <dbReference type="EMBL" id="GLW58573.1"/>
    </source>
</evidence>
<accession>A0A9W6USG5</accession>
<protein>
    <submittedName>
        <fullName evidence="2">Uncharacterized protein</fullName>
    </submittedName>
</protein>
<dbReference type="EMBL" id="BSRX01000054">
    <property type="protein sequence ID" value="GLW58573.1"/>
    <property type="molecule type" value="Genomic_DNA"/>
</dbReference>
<proteinExistence type="predicted"/>
<organism evidence="2 3">
    <name type="scientific">Kitasatospora phosalacinea</name>
    <dbReference type="NCBI Taxonomy" id="2065"/>
    <lineage>
        <taxon>Bacteria</taxon>
        <taxon>Bacillati</taxon>
        <taxon>Actinomycetota</taxon>
        <taxon>Actinomycetes</taxon>
        <taxon>Kitasatosporales</taxon>
        <taxon>Streptomycetaceae</taxon>
        <taxon>Kitasatospora</taxon>
    </lineage>
</organism>
<reference evidence="2" key="1">
    <citation type="submission" date="2023-02" db="EMBL/GenBank/DDBJ databases">
        <title>Kitasatospora phosalacinea NBRC 14362.</title>
        <authorList>
            <person name="Ichikawa N."/>
            <person name="Sato H."/>
            <person name="Tonouchi N."/>
        </authorList>
    </citation>
    <scope>NUCLEOTIDE SEQUENCE</scope>
    <source>
        <strain evidence="2">NBRC 14362</strain>
    </source>
</reference>
<evidence type="ECO:0000313" key="3">
    <source>
        <dbReference type="Proteomes" id="UP001165143"/>
    </source>
</evidence>